<dbReference type="AlphaFoldDB" id="A0A4Q0ZDQ7"/>
<evidence type="ECO:0008006" key="3">
    <source>
        <dbReference type="Google" id="ProtNLM"/>
    </source>
</evidence>
<organism evidence="1 2">
    <name type="scientific">Arcobacter cloacae</name>
    <dbReference type="NCBI Taxonomy" id="1054034"/>
    <lineage>
        <taxon>Bacteria</taxon>
        <taxon>Pseudomonadati</taxon>
        <taxon>Campylobacterota</taxon>
        <taxon>Epsilonproteobacteria</taxon>
        <taxon>Campylobacterales</taxon>
        <taxon>Arcobacteraceae</taxon>
        <taxon>Arcobacter</taxon>
    </lineage>
</organism>
<protein>
    <recommendedName>
        <fullName evidence="3">Protein kinase domain-containing protein</fullName>
    </recommendedName>
</protein>
<dbReference type="EMBL" id="PDJZ01000019">
    <property type="protein sequence ID" value="RXJ82961.1"/>
    <property type="molecule type" value="Genomic_DNA"/>
</dbReference>
<name>A0A4Q0ZDQ7_9BACT</name>
<evidence type="ECO:0000313" key="2">
    <source>
        <dbReference type="Proteomes" id="UP000290870"/>
    </source>
</evidence>
<comment type="caution">
    <text evidence="1">The sequence shown here is derived from an EMBL/GenBank/DDBJ whole genome shotgun (WGS) entry which is preliminary data.</text>
</comment>
<dbReference type="InterPro" id="IPR008266">
    <property type="entry name" value="Tyr_kinase_AS"/>
</dbReference>
<reference evidence="1 2" key="1">
    <citation type="submission" date="2017-10" db="EMBL/GenBank/DDBJ databases">
        <title>Genomics of the genus Arcobacter.</title>
        <authorList>
            <person name="Perez-Cataluna A."/>
            <person name="Figueras M.J."/>
        </authorList>
    </citation>
    <scope>NUCLEOTIDE SEQUENCE [LARGE SCALE GENOMIC DNA]</scope>
    <source>
        <strain evidence="1 2">F26</strain>
    </source>
</reference>
<dbReference type="InterPro" id="IPR011009">
    <property type="entry name" value="Kinase-like_dom_sf"/>
</dbReference>
<dbReference type="GO" id="GO:0004672">
    <property type="term" value="F:protein kinase activity"/>
    <property type="evidence" value="ECO:0007669"/>
    <property type="project" value="InterPro"/>
</dbReference>
<dbReference type="Pfam" id="PF06293">
    <property type="entry name" value="Kdo"/>
    <property type="match status" value="1"/>
</dbReference>
<dbReference type="SUPFAM" id="SSF56112">
    <property type="entry name" value="Protein kinase-like (PK-like)"/>
    <property type="match status" value="1"/>
</dbReference>
<dbReference type="PROSITE" id="PS00109">
    <property type="entry name" value="PROTEIN_KINASE_TYR"/>
    <property type="match status" value="1"/>
</dbReference>
<sequence length="248" mass="29563">MSIKYKLNSYYKSCEDFLLNIKSYFQENSETIHKARNELKVIKYKDLQTVVKAFKIPNIVNQIVYAYFRDSKSKKSYENAVKLRELGVNTPEPIGYIEFYRTFLFKESFFIAKKFDYEFTIREPLRNKNLENRIDIIKAFVLFTYDLHKKGVYHKDYSAGNVLVAKKDDTWEFSVVDINRMEFKPINLEQGLDNFAKLWLDENDLDLIAKEYAKLSNIEEDIAIRILRESDKKLKSFVEFKRKIRGKS</sequence>
<dbReference type="RefSeq" id="WP_128987468.1">
    <property type="nucleotide sequence ID" value="NZ_PDJZ01000019.1"/>
</dbReference>
<dbReference type="Gene3D" id="1.10.510.10">
    <property type="entry name" value="Transferase(Phosphotransferase) domain 1"/>
    <property type="match status" value="1"/>
</dbReference>
<gene>
    <name evidence="1" type="ORF">CRU90_11760</name>
</gene>
<proteinExistence type="predicted"/>
<dbReference type="Proteomes" id="UP000290870">
    <property type="component" value="Unassembled WGS sequence"/>
</dbReference>
<evidence type="ECO:0000313" key="1">
    <source>
        <dbReference type="EMBL" id="RXJ82961.1"/>
    </source>
</evidence>
<accession>A0A4Q0ZDQ7</accession>
<dbReference type="OrthoDB" id="9773772at2"/>